<accession>A0ACC7Y710</accession>
<proteinExistence type="predicted"/>
<name>A0ACC7Y710_9ACTN</name>
<organism evidence="1 2">
    <name type="scientific">Streptomyces fungicidicus</name>
    <dbReference type="NCBI Taxonomy" id="68203"/>
    <lineage>
        <taxon>Bacteria</taxon>
        <taxon>Bacillati</taxon>
        <taxon>Actinomycetota</taxon>
        <taxon>Actinomycetes</taxon>
        <taxon>Kitasatosporales</taxon>
        <taxon>Streptomycetaceae</taxon>
        <taxon>Streptomyces</taxon>
    </lineage>
</organism>
<reference evidence="1" key="1">
    <citation type="submission" date="2020-03" db="EMBL/GenBank/DDBJ databases">
        <title>Complete genome sequence of sixteen Streptomyces strains facilitates identification of candidate genes involved in plant growth-promotion in grain legumes and cereals.</title>
        <authorList>
            <person name="Gopalakrishnan S."/>
            <person name="Thakur V."/>
            <person name="Saxena R."/>
            <person name="Vadlamudi S."/>
            <person name="Purohit S."/>
            <person name="Kumar V."/>
            <person name="Rathore A."/>
            <person name="Chitikineni A."/>
            <person name="Varshney R.K."/>
        </authorList>
    </citation>
    <scope>NUCLEOTIDE SEQUENCE</scope>
    <source>
        <strain evidence="1">CAI-93</strain>
    </source>
</reference>
<protein>
    <submittedName>
        <fullName evidence="1">Trypsin-like serine protease</fullName>
    </submittedName>
</protein>
<gene>
    <name evidence="1" type="ORF">G6W56_27595</name>
</gene>
<sequence>MTTESRIENRTERPGGCSSVRACRREDRRRTKGNARVRNRIQVWAAAALTTGAAVTATLLTALPAQAIIGGEESTRAYSFMGSFQPSYPAPPRLDGHGCGVAVLAPQWVLTASHCAGKNPTGAKAGVPSGWKVRVGSLDTTSGGEVAEVDHYYRLATNHDEGGFWGRDVALMHLRTPVRAEPVPIASATPPDHAPVRIMGWGMTCNDSNDEACFPTRLQEADTVVQPAAECPSGTDGELCIGHADGSVAAANMDSGGPALVREDDRWAVAGVVSGPDHSGKTLYTDVTEHADWINGIVTGTDVPPDDHIPDVEGTVNLGNCAGSVINTPASRPQDPALLLTNGHCVEGQRPAPGTALVDQPADREVHIADPQGYPRTTGRAERLVYATMTGTDVALYRLDKTYAQLQAEGAKIFQLTSSAVRPGDPLTLAHTSGRLDCTAETVVPRLQEGDYRQTDAIRYATSEDCSPWHGTSGAALLAPDGTTVMGIHNTHNTGGEQCTDNNPCEVEQDGTVTAVQGRAYGQQVHMIGACLTEGSELDLSRAGCTLTAAASRSERHDRLSGGPMS</sequence>
<dbReference type="Proteomes" id="UP000556843">
    <property type="component" value="Unassembled WGS sequence"/>
</dbReference>
<keyword evidence="2" id="KW-1185">Reference proteome</keyword>
<dbReference type="EMBL" id="JAANNW010000033">
    <property type="protein sequence ID" value="NUV77818.1"/>
    <property type="molecule type" value="Genomic_DNA"/>
</dbReference>
<comment type="caution">
    <text evidence="1">The sequence shown here is derived from an EMBL/GenBank/DDBJ whole genome shotgun (WGS) entry which is preliminary data.</text>
</comment>
<evidence type="ECO:0000313" key="2">
    <source>
        <dbReference type="Proteomes" id="UP000556843"/>
    </source>
</evidence>
<evidence type="ECO:0000313" key="1">
    <source>
        <dbReference type="EMBL" id="NUV77818.1"/>
    </source>
</evidence>